<dbReference type="Gene3D" id="1.10.287.130">
    <property type="match status" value="1"/>
</dbReference>
<gene>
    <name evidence="8" type="ORF">EKD02_00130</name>
</gene>
<evidence type="ECO:0000256" key="4">
    <source>
        <dbReference type="PROSITE-ProRule" id="PRU00169"/>
    </source>
</evidence>
<dbReference type="InterPro" id="IPR005467">
    <property type="entry name" value="His_kinase_dom"/>
</dbReference>
<feature type="modified residue" description="4-aspartylphosphate" evidence="4">
    <location>
        <position position="453"/>
    </location>
</feature>
<dbReference type="InterPro" id="IPR035965">
    <property type="entry name" value="PAS-like_dom_sf"/>
</dbReference>
<dbReference type="Pfam" id="PF02518">
    <property type="entry name" value="HATPase_c"/>
    <property type="match status" value="1"/>
</dbReference>
<keyword evidence="3 4" id="KW-0597">Phosphoprotein</keyword>
<dbReference type="InterPro" id="IPR003594">
    <property type="entry name" value="HATPase_dom"/>
</dbReference>
<dbReference type="Gene3D" id="3.30.565.10">
    <property type="entry name" value="Histidine kinase-like ATPase, C-terminal domain"/>
    <property type="match status" value="1"/>
</dbReference>
<proteinExistence type="predicted"/>
<dbReference type="SUPFAM" id="SSF55874">
    <property type="entry name" value="ATPase domain of HSP90 chaperone/DNA topoisomerase II/histidine kinase"/>
    <property type="match status" value="1"/>
</dbReference>
<sequence>MPQSHDAERASAITRHIIESIPGAFYMLDSQGKYVRWNAFQRDVIVGETDEGMAVFNAIETFHPDDREAALAGIQQIMLTGEEDIAEGRVLLHGGPDYLWLLMTGHRVIIDGEPFIIGTGVDITARKKAEEDAARLEQQLLQSQKMEVVGKLAGGIAHDFNNMLAVILGHAEMLSDGMGPEDERYGNLEAILGATQRLDNLTRQLLAFARSQVVLPKVLDFDESVDGTLGLLRRLIGENIELRWLPGADGGRVKIDPSQIDQIIANLFVNARDAISGSGTITIETRRFTQPEKDVSAGVMERKPGSYLSLSVTDTGKGMSPEMIHRIFEPFYTTKDIGKGTGLGLSTVYGIVKQNGGFLDVSSEPEKGSRFTVCIPECTVAANTQTHSAVSHQKSSEDGGKVVLVVEDEADILRLCAFVLRGEGFTVLTASSPSEALEVARRHAAGIDLLLTDVIMPAMNGGDLHRALLETHPALRAVFMSGYTADIIGEKGVAGEGLNFLQKPFSVRNLTGKVREVLDLPSPLQ</sequence>
<dbReference type="SMART" id="SM00387">
    <property type="entry name" value="HATPase_c"/>
    <property type="match status" value="1"/>
</dbReference>
<dbReference type="PRINTS" id="PR00344">
    <property type="entry name" value="BCTRLSENSOR"/>
</dbReference>
<evidence type="ECO:0000256" key="2">
    <source>
        <dbReference type="ARBA" id="ARBA00012438"/>
    </source>
</evidence>
<dbReference type="GO" id="GO:0000155">
    <property type="term" value="F:phosphorelay sensor kinase activity"/>
    <property type="evidence" value="ECO:0007669"/>
    <property type="project" value="InterPro"/>
</dbReference>
<dbReference type="PANTHER" id="PTHR43065:SF42">
    <property type="entry name" value="TWO-COMPONENT SENSOR PPRA"/>
    <property type="match status" value="1"/>
</dbReference>
<dbReference type="InterPro" id="IPR004358">
    <property type="entry name" value="Sig_transdc_His_kin-like_C"/>
</dbReference>
<evidence type="ECO:0000256" key="1">
    <source>
        <dbReference type="ARBA" id="ARBA00000085"/>
    </source>
</evidence>
<dbReference type="Gene3D" id="3.40.50.2300">
    <property type="match status" value="1"/>
</dbReference>
<accession>A0A3S0MRK0</accession>
<evidence type="ECO:0000259" key="7">
    <source>
        <dbReference type="PROSITE" id="PS50112"/>
    </source>
</evidence>
<dbReference type="SMART" id="SM00448">
    <property type="entry name" value="REC"/>
    <property type="match status" value="1"/>
</dbReference>
<reference evidence="8 9" key="1">
    <citation type="submission" date="2018-12" db="EMBL/GenBank/DDBJ databases">
        <authorList>
            <person name="Lunina O.N."/>
            <person name="Grouzdev D.S."/>
            <person name="Gorlenko V.M."/>
            <person name="Savvichev A.S."/>
        </authorList>
    </citation>
    <scope>NUCLEOTIDE SEQUENCE [LARGE SCALE GENOMIC DNA]</scope>
    <source>
        <strain evidence="8 9">BrKhr-17</strain>
    </source>
</reference>
<dbReference type="RefSeq" id="WP_126383216.1">
    <property type="nucleotide sequence ID" value="NZ_CP041698.1"/>
</dbReference>
<dbReference type="Gene3D" id="3.30.450.20">
    <property type="entry name" value="PAS domain"/>
    <property type="match status" value="1"/>
</dbReference>
<dbReference type="SUPFAM" id="SSF55785">
    <property type="entry name" value="PYP-like sensor domain (PAS domain)"/>
    <property type="match status" value="1"/>
</dbReference>
<dbReference type="SMART" id="SM00388">
    <property type="entry name" value="HisKA"/>
    <property type="match status" value="1"/>
</dbReference>
<dbReference type="InterPro" id="IPR036097">
    <property type="entry name" value="HisK_dim/P_sf"/>
</dbReference>
<dbReference type="CDD" id="cd00082">
    <property type="entry name" value="HisKA"/>
    <property type="match status" value="1"/>
</dbReference>
<dbReference type="AlphaFoldDB" id="A0A3S0MRK0"/>
<dbReference type="SUPFAM" id="SSF47384">
    <property type="entry name" value="Homodimeric domain of signal transducing histidine kinase"/>
    <property type="match status" value="1"/>
</dbReference>
<comment type="caution">
    <text evidence="8">The sequence shown here is derived from an EMBL/GenBank/DDBJ whole genome shotgun (WGS) entry which is preliminary data.</text>
</comment>
<evidence type="ECO:0000313" key="8">
    <source>
        <dbReference type="EMBL" id="RTY39840.1"/>
    </source>
</evidence>
<dbReference type="EMBL" id="RXYK01000001">
    <property type="protein sequence ID" value="RTY39840.1"/>
    <property type="molecule type" value="Genomic_DNA"/>
</dbReference>
<dbReference type="Proteomes" id="UP000279908">
    <property type="component" value="Unassembled WGS sequence"/>
</dbReference>
<dbReference type="InterPro" id="IPR000014">
    <property type="entry name" value="PAS"/>
</dbReference>
<evidence type="ECO:0000313" key="9">
    <source>
        <dbReference type="Proteomes" id="UP000279908"/>
    </source>
</evidence>
<evidence type="ECO:0000259" key="6">
    <source>
        <dbReference type="PROSITE" id="PS50110"/>
    </source>
</evidence>
<feature type="domain" description="Response regulatory" evidence="6">
    <location>
        <begin position="402"/>
        <end position="518"/>
    </location>
</feature>
<evidence type="ECO:0000259" key="5">
    <source>
        <dbReference type="PROSITE" id="PS50109"/>
    </source>
</evidence>
<dbReference type="Pfam" id="PF00072">
    <property type="entry name" value="Response_reg"/>
    <property type="match status" value="1"/>
</dbReference>
<feature type="domain" description="PAS" evidence="7">
    <location>
        <begin position="10"/>
        <end position="81"/>
    </location>
</feature>
<protein>
    <recommendedName>
        <fullName evidence="2">histidine kinase</fullName>
        <ecNumber evidence="2">2.7.13.3</ecNumber>
    </recommendedName>
</protein>
<dbReference type="InterPro" id="IPR036890">
    <property type="entry name" value="HATPase_C_sf"/>
</dbReference>
<dbReference type="PROSITE" id="PS50109">
    <property type="entry name" value="HIS_KIN"/>
    <property type="match status" value="1"/>
</dbReference>
<dbReference type="PROSITE" id="PS50112">
    <property type="entry name" value="PAS"/>
    <property type="match status" value="1"/>
</dbReference>
<organism evidence="8 9">
    <name type="scientific">Chlorobium phaeovibrioides</name>
    <dbReference type="NCBI Taxonomy" id="1094"/>
    <lineage>
        <taxon>Bacteria</taxon>
        <taxon>Pseudomonadati</taxon>
        <taxon>Chlorobiota</taxon>
        <taxon>Chlorobiia</taxon>
        <taxon>Chlorobiales</taxon>
        <taxon>Chlorobiaceae</taxon>
        <taxon>Chlorobium/Pelodictyon group</taxon>
        <taxon>Chlorobium</taxon>
    </lineage>
</organism>
<evidence type="ECO:0000256" key="3">
    <source>
        <dbReference type="ARBA" id="ARBA00022553"/>
    </source>
</evidence>
<feature type="domain" description="Histidine kinase" evidence="5">
    <location>
        <begin position="155"/>
        <end position="379"/>
    </location>
</feature>
<comment type="catalytic activity">
    <reaction evidence="1">
        <text>ATP + protein L-histidine = ADP + protein N-phospho-L-histidine.</text>
        <dbReference type="EC" id="2.7.13.3"/>
    </reaction>
</comment>
<dbReference type="InterPro" id="IPR011006">
    <property type="entry name" value="CheY-like_superfamily"/>
</dbReference>
<dbReference type="NCBIfam" id="TIGR00229">
    <property type="entry name" value="sensory_box"/>
    <property type="match status" value="1"/>
</dbReference>
<dbReference type="Pfam" id="PF00512">
    <property type="entry name" value="HisKA"/>
    <property type="match status" value="1"/>
</dbReference>
<dbReference type="InterPro" id="IPR003661">
    <property type="entry name" value="HisK_dim/P_dom"/>
</dbReference>
<name>A0A3S0MRK0_CHLPH</name>
<dbReference type="InterPro" id="IPR001789">
    <property type="entry name" value="Sig_transdc_resp-reg_receiver"/>
</dbReference>
<dbReference type="SUPFAM" id="SSF52172">
    <property type="entry name" value="CheY-like"/>
    <property type="match status" value="1"/>
</dbReference>
<dbReference type="PROSITE" id="PS50110">
    <property type="entry name" value="RESPONSE_REGULATORY"/>
    <property type="match status" value="1"/>
</dbReference>
<dbReference type="EC" id="2.7.13.3" evidence="2"/>
<dbReference type="PANTHER" id="PTHR43065">
    <property type="entry name" value="SENSOR HISTIDINE KINASE"/>
    <property type="match status" value="1"/>
</dbReference>